<feature type="domain" description="Glycosyltransferase 2-like" evidence="1">
    <location>
        <begin position="8"/>
        <end position="129"/>
    </location>
</feature>
<dbReference type="InterPro" id="IPR001173">
    <property type="entry name" value="Glyco_trans_2-like"/>
</dbReference>
<evidence type="ECO:0000313" key="3">
    <source>
        <dbReference type="Proteomes" id="UP001307705"/>
    </source>
</evidence>
<dbReference type="RefSeq" id="WP_338229085.1">
    <property type="nucleotide sequence ID" value="NZ_BTPE01000008.1"/>
</dbReference>
<dbReference type="Pfam" id="PF00535">
    <property type="entry name" value="Glycos_transf_2"/>
    <property type="match status" value="1"/>
</dbReference>
<dbReference type="InterPro" id="IPR050834">
    <property type="entry name" value="Glycosyltransf_2"/>
</dbReference>
<proteinExistence type="predicted"/>
<evidence type="ECO:0000313" key="2">
    <source>
        <dbReference type="EMBL" id="GMQ34261.1"/>
    </source>
</evidence>
<dbReference type="SUPFAM" id="SSF53448">
    <property type="entry name" value="Nucleotide-diphospho-sugar transferases"/>
    <property type="match status" value="1"/>
</dbReference>
<evidence type="ECO:0000259" key="1">
    <source>
        <dbReference type="Pfam" id="PF00535"/>
    </source>
</evidence>
<comment type="caution">
    <text evidence="2">The sequence shown here is derived from an EMBL/GenBank/DDBJ whole genome shotgun (WGS) entry which is preliminary data.</text>
</comment>
<reference evidence="2 3" key="1">
    <citation type="submission" date="2023-08" db="EMBL/GenBank/DDBJ databases">
        <title>Draft genome sequence of Algoriphagus taiwanensis.</title>
        <authorList>
            <person name="Takatani N."/>
            <person name="Hosokawa M."/>
            <person name="Sawabe T."/>
        </authorList>
    </citation>
    <scope>NUCLEOTIDE SEQUENCE [LARGE SCALE GENOMIC DNA]</scope>
    <source>
        <strain evidence="2 3">JCM 19755</strain>
    </source>
</reference>
<dbReference type="InterPro" id="IPR029044">
    <property type="entry name" value="Nucleotide-diphossugar_trans"/>
</dbReference>
<dbReference type="Proteomes" id="UP001307705">
    <property type="component" value="Unassembled WGS sequence"/>
</dbReference>
<sequence length="291" mass="33516">MNEKPVVSVIIPTYREWDILPRCLFSIQNQTFPQEELEVIVVNNDPESLPPSTIQLPKNTRIIDQSSPGSYASRNLGVKASRGEILVFTDSDCVSDPNWIKNGIKYLQNGADLVGGKMEFFKVQGGDELVFLYEKQFSFNQKRNVEVNRQSITANLFVKKEVFEKVGLFPENLLSGGDFEWTKKASQIGFNLVFGEDVLVKHPARKSIASLQKKKKRTSGGMYFKFFRDYSVLKKINFSIFLLRPPVTIFLLKDYTFAQRIRLFFLRWNLEWVGVQELFKLSFSGKKAERV</sequence>
<dbReference type="EMBL" id="BTPE01000008">
    <property type="protein sequence ID" value="GMQ34261.1"/>
    <property type="molecule type" value="Genomic_DNA"/>
</dbReference>
<accession>A0ABQ6Q303</accession>
<gene>
    <name evidence="2" type="ORF">Ataiwa_25330</name>
</gene>
<dbReference type="CDD" id="cd00761">
    <property type="entry name" value="Glyco_tranf_GTA_type"/>
    <property type="match status" value="1"/>
</dbReference>
<dbReference type="PANTHER" id="PTHR43685">
    <property type="entry name" value="GLYCOSYLTRANSFERASE"/>
    <property type="match status" value="1"/>
</dbReference>
<protein>
    <recommendedName>
        <fullName evidence="1">Glycosyltransferase 2-like domain-containing protein</fullName>
    </recommendedName>
</protein>
<dbReference type="PANTHER" id="PTHR43685:SF2">
    <property type="entry name" value="GLYCOSYLTRANSFERASE 2-LIKE DOMAIN-CONTAINING PROTEIN"/>
    <property type="match status" value="1"/>
</dbReference>
<dbReference type="Gene3D" id="3.90.550.10">
    <property type="entry name" value="Spore Coat Polysaccharide Biosynthesis Protein SpsA, Chain A"/>
    <property type="match status" value="1"/>
</dbReference>
<keyword evidence="3" id="KW-1185">Reference proteome</keyword>
<name>A0ABQ6Q303_9BACT</name>
<organism evidence="2 3">
    <name type="scientific">Algoriphagus taiwanensis</name>
    <dbReference type="NCBI Taxonomy" id="1445656"/>
    <lineage>
        <taxon>Bacteria</taxon>
        <taxon>Pseudomonadati</taxon>
        <taxon>Bacteroidota</taxon>
        <taxon>Cytophagia</taxon>
        <taxon>Cytophagales</taxon>
        <taxon>Cyclobacteriaceae</taxon>
        <taxon>Algoriphagus</taxon>
    </lineage>
</organism>